<feature type="binding site" evidence="6">
    <location>
        <position position="40"/>
    </location>
    <ligand>
        <name>ATP</name>
        <dbReference type="ChEBI" id="CHEBI:30616"/>
    </ligand>
</feature>
<evidence type="ECO:0000256" key="2">
    <source>
        <dbReference type="ARBA" id="ARBA00022679"/>
    </source>
</evidence>
<organism evidence="9 10">
    <name type="scientific">Ktedonobacter racemifer DSM 44963</name>
    <dbReference type="NCBI Taxonomy" id="485913"/>
    <lineage>
        <taxon>Bacteria</taxon>
        <taxon>Bacillati</taxon>
        <taxon>Chloroflexota</taxon>
        <taxon>Ktedonobacteria</taxon>
        <taxon>Ktedonobacterales</taxon>
        <taxon>Ktedonobacteraceae</taxon>
        <taxon>Ktedonobacter</taxon>
    </lineage>
</organism>
<dbReference type="Pfam" id="PF00069">
    <property type="entry name" value="Pkinase"/>
    <property type="match status" value="1"/>
</dbReference>
<dbReference type="PANTHER" id="PTHR43289">
    <property type="entry name" value="MITOGEN-ACTIVATED PROTEIN KINASE KINASE KINASE 20-RELATED"/>
    <property type="match status" value="1"/>
</dbReference>
<dbReference type="InterPro" id="IPR011009">
    <property type="entry name" value="Kinase-like_dom_sf"/>
</dbReference>
<feature type="domain" description="Protein kinase" evidence="8">
    <location>
        <begin position="11"/>
        <end position="283"/>
    </location>
</feature>
<proteinExistence type="predicted"/>
<dbReference type="AlphaFoldDB" id="D6U4J4"/>
<comment type="caution">
    <text evidence="9">The sequence shown here is derived from an EMBL/GenBank/DDBJ whole genome shotgun (WGS) entry which is preliminary data.</text>
</comment>
<dbReference type="GO" id="GO:0016787">
    <property type="term" value="F:hydrolase activity"/>
    <property type="evidence" value="ECO:0007669"/>
    <property type="project" value="InterPro"/>
</dbReference>
<keyword evidence="7" id="KW-0472">Membrane</keyword>
<dbReference type="EMBL" id="ADVG01000004">
    <property type="protein sequence ID" value="EFH81424.1"/>
    <property type="molecule type" value="Genomic_DNA"/>
</dbReference>
<dbReference type="InParanoid" id="D6U4J4"/>
<dbReference type="Gene3D" id="2.60.120.560">
    <property type="entry name" value="Exo-inulinase, domain 1"/>
    <property type="match status" value="1"/>
</dbReference>
<evidence type="ECO:0000313" key="9">
    <source>
        <dbReference type="EMBL" id="EFH81424.1"/>
    </source>
</evidence>
<accession>D6U4J4</accession>
<feature type="transmembrane region" description="Helical" evidence="7">
    <location>
        <begin position="353"/>
        <end position="375"/>
    </location>
</feature>
<dbReference type="eggNOG" id="COG0515">
    <property type="taxonomic scope" value="Bacteria"/>
</dbReference>
<dbReference type="PANTHER" id="PTHR43289:SF6">
    <property type="entry name" value="SERINE_THREONINE-PROTEIN KINASE NEKL-3"/>
    <property type="match status" value="1"/>
</dbReference>
<dbReference type="STRING" id="485913.Krac_2144"/>
<evidence type="ECO:0000256" key="7">
    <source>
        <dbReference type="SAM" id="Phobius"/>
    </source>
</evidence>
<evidence type="ECO:0000259" key="8">
    <source>
        <dbReference type="PROSITE" id="PS50011"/>
    </source>
</evidence>
<dbReference type="SMART" id="SM00220">
    <property type="entry name" value="S_TKc"/>
    <property type="match status" value="1"/>
</dbReference>
<keyword evidence="4 9" id="KW-0418">Kinase</keyword>
<dbReference type="PROSITE" id="PS00107">
    <property type="entry name" value="PROTEIN_KINASE_ATP"/>
    <property type="match status" value="1"/>
</dbReference>
<evidence type="ECO:0000256" key="4">
    <source>
        <dbReference type="ARBA" id="ARBA00022777"/>
    </source>
</evidence>
<dbReference type="GO" id="GO:0004674">
    <property type="term" value="F:protein serine/threonine kinase activity"/>
    <property type="evidence" value="ECO:0007669"/>
    <property type="project" value="UniProtKB-KW"/>
</dbReference>
<dbReference type="Gene3D" id="3.30.200.20">
    <property type="entry name" value="Phosphorylase Kinase, domain 1"/>
    <property type="match status" value="1"/>
</dbReference>
<keyword evidence="2" id="KW-0808">Transferase</keyword>
<evidence type="ECO:0000256" key="5">
    <source>
        <dbReference type="ARBA" id="ARBA00022840"/>
    </source>
</evidence>
<dbReference type="Gene3D" id="1.10.510.10">
    <property type="entry name" value="Transferase(Phosphotransferase) domain 1"/>
    <property type="match status" value="1"/>
</dbReference>
<dbReference type="Proteomes" id="UP000004508">
    <property type="component" value="Unassembled WGS sequence"/>
</dbReference>
<keyword evidence="9" id="KW-0723">Serine/threonine-protein kinase</keyword>
<dbReference type="RefSeq" id="WP_007918790.1">
    <property type="nucleotide sequence ID" value="NZ_ADVG01000004.1"/>
</dbReference>
<evidence type="ECO:0000256" key="1">
    <source>
        <dbReference type="ARBA" id="ARBA00012513"/>
    </source>
</evidence>
<dbReference type="CDD" id="cd14014">
    <property type="entry name" value="STKc_PknB_like"/>
    <property type="match status" value="1"/>
</dbReference>
<reference evidence="9 10" key="1">
    <citation type="journal article" date="2011" name="Stand. Genomic Sci.">
        <title>Non-contiguous finished genome sequence and contextual data of the filamentous soil bacterium Ktedonobacter racemifer type strain (SOSP1-21).</title>
        <authorList>
            <person name="Chang Y.J."/>
            <person name="Land M."/>
            <person name="Hauser L."/>
            <person name="Chertkov O."/>
            <person name="Del Rio T.G."/>
            <person name="Nolan M."/>
            <person name="Copeland A."/>
            <person name="Tice H."/>
            <person name="Cheng J.F."/>
            <person name="Lucas S."/>
            <person name="Han C."/>
            <person name="Goodwin L."/>
            <person name="Pitluck S."/>
            <person name="Ivanova N."/>
            <person name="Ovchinikova G."/>
            <person name="Pati A."/>
            <person name="Chen A."/>
            <person name="Palaniappan K."/>
            <person name="Mavromatis K."/>
            <person name="Liolios K."/>
            <person name="Brettin T."/>
            <person name="Fiebig A."/>
            <person name="Rohde M."/>
            <person name="Abt B."/>
            <person name="Goker M."/>
            <person name="Detter J.C."/>
            <person name="Woyke T."/>
            <person name="Bristow J."/>
            <person name="Eisen J.A."/>
            <person name="Markowitz V."/>
            <person name="Hugenholtz P."/>
            <person name="Kyrpides N.C."/>
            <person name="Klenk H.P."/>
            <person name="Lapidus A."/>
        </authorList>
    </citation>
    <scope>NUCLEOTIDE SEQUENCE [LARGE SCALE GENOMIC DNA]</scope>
    <source>
        <strain evidence="10">DSM 44963</strain>
    </source>
</reference>
<dbReference type="InterPro" id="IPR000719">
    <property type="entry name" value="Prot_kinase_dom"/>
</dbReference>
<dbReference type="PROSITE" id="PS50011">
    <property type="entry name" value="PROTEIN_KINASE_DOM"/>
    <property type="match status" value="1"/>
</dbReference>
<dbReference type="SUPFAM" id="SSF56112">
    <property type="entry name" value="Protein kinase-like (PK-like)"/>
    <property type="match status" value="1"/>
</dbReference>
<dbReference type="EC" id="2.7.11.1" evidence="1"/>
<evidence type="ECO:0000313" key="10">
    <source>
        <dbReference type="Proteomes" id="UP000004508"/>
    </source>
</evidence>
<dbReference type="PROSITE" id="PS00108">
    <property type="entry name" value="PROTEIN_KINASE_ST"/>
    <property type="match status" value="1"/>
</dbReference>
<dbReference type="InterPro" id="IPR017441">
    <property type="entry name" value="Protein_kinase_ATP_BS"/>
</dbReference>
<keyword evidence="7" id="KW-1133">Transmembrane helix</keyword>
<sequence length="581" mass="64220">MQLEGSTLGHYRLLHVLGNGGMGEVYLAEDPRVPRYVAIKVLKIDTSLQQDVERNIQLFKRELQAIARLNHRYIVQLFDSGQQMQRRMLLAYMVMPYFEDGTLEQWWRERGTVPRPPHEVSHLVTQAASALQHAHDREIIHRDVKPSNFLIRVQDTEVVGLPDIFLSDFGIARLATMMTTSTQIRGTPPYMAPELLQGHPVFASDQYALAVMAYELLTGRIPFRGGKAQLAYQHTHVTPPLPSTLNPNLPQAADNVLLRALRKEPGERYPDVTDFAWALKSALAHAPNSDAIAVQAQRSVKLYHTGEQTVPMHRRQPAGPEENTWQNVEPRSQVSAAFQPVAPRHKRSGSGTLMPLLLGFLIGLSIIGVLGYFLIYNQPSTQSPNVIQANPAATFTTNVKPSLSSSLADNGAAFNWEISKDGAGKCAFQQQAYHVSQSTLGNFTTCTAGATNEANFKLQVDLRMLKGDTGGVIFDEQQGEGVCYAFQINLNGSYQLIVYTDNTRAHARVLVNNRSSDIKTGTGTSNSLGLYAHNSSFDLYINGVLQTTVQDTTYHSGHIGFLADAQNGPVEASFQNLAIWS</sequence>
<name>D6U4J4_KTERA</name>
<protein>
    <recommendedName>
        <fullName evidence="1">non-specific serine/threonine protein kinase</fullName>
        <ecNumber evidence="1">2.7.11.1</ecNumber>
    </recommendedName>
</protein>
<keyword evidence="7" id="KW-0812">Transmembrane</keyword>
<dbReference type="OrthoDB" id="9814968at2"/>
<keyword evidence="10" id="KW-1185">Reference proteome</keyword>
<dbReference type="InterPro" id="IPR008271">
    <property type="entry name" value="Ser/Thr_kinase_AS"/>
</dbReference>
<evidence type="ECO:0000256" key="3">
    <source>
        <dbReference type="ARBA" id="ARBA00022741"/>
    </source>
</evidence>
<evidence type="ECO:0000256" key="6">
    <source>
        <dbReference type="PROSITE-ProRule" id="PRU10141"/>
    </source>
</evidence>
<keyword evidence="3 6" id="KW-0547">Nucleotide-binding</keyword>
<keyword evidence="5 6" id="KW-0067">ATP-binding</keyword>
<gene>
    <name evidence="9" type="ORF">Krac_2144</name>
</gene>
<dbReference type="GO" id="GO:0005524">
    <property type="term" value="F:ATP binding"/>
    <property type="evidence" value="ECO:0007669"/>
    <property type="project" value="UniProtKB-UniRule"/>
</dbReference>